<gene>
    <name evidence="1" type="ORF">C5695_10750</name>
</gene>
<dbReference type="EMBL" id="CP027116">
    <property type="protein sequence ID" value="AVM26157.1"/>
    <property type="molecule type" value="Genomic_DNA"/>
</dbReference>
<dbReference type="AlphaFoldDB" id="A0AAD0MMW7"/>
<organism evidence="1 2">
    <name type="scientific">Bacillus pumilus</name>
    <name type="common">Bacillus mesentericus</name>
    <dbReference type="NCBI Taxonomy" id="1408"/>
    <lineage>
        <taxon>Bacteria</taxon>
        <taxon>Bacillati</taxon>
        <taxon>Bacillota</taxon>
        <taxon>Bacilli</taxon>
        <taxon>Bacillales</taxon>
        <taxon>Bacillaceae</taxon>
        <taxon>Bacillus</taxon>
    </lineage>
</organism>
<accession>A0AAD0MMW7</accession>
<protein>
    <submittedName>
        <fullName evidence="1">Uncharacterized protein</fullName>
    </submittedName>
</protein>
<evidence type="ECO:0000313" key="1">
    <source>
        <dbReference type="EMBL" id="AVM26157.1"/>
    </source>
</evidence>
<sequence>MASEYYCPDCKNSRYFYNEVSVMAIKFIDNKQGAKDGKIMHVDSTNVDNYFEPVYCYKCAEIVAEPMNTRSD</sequence>
<dbReference type="Proteomes" id="UP000264960">
    <property type="component" value="Chromosome"/>
</dbReference>
<reference evidence="1 2" key="1">
    <citation type="submission" date="2018-02" db="EMBL/GenBank/DDBJ databases">
        <title>The complete genome of two Bacillus pumilus strains from Cuatro Cienegas, Coahuila, Mexico.</title>
        <authorList>
            <person name="Zarza E."/>
            <person name="Alcaraz L.D."/>
            <person name="Aguilar-Salinas B."/>
            <person name="Islas A."/>
            <person name="Olmedo-Alvarez G."/>
        </authorList>
    </citation>
    <scope>NUCLEOTIDE SEQUENCE [LARGE SCALE GENOMIC DNA]</scope>
    <source>
        <strain evidence="1 2">145</strain>
    </source>
</reference>
<name>A0AAD0MMW7_BACPU</name>
<evidence type="ECO:0000313" key="2">
    <source>
        <dbReference type="Proteomes" id="UP000264960"/>
    </source>
</evidence>
<proteinExistence type="predicted"/>